<evidence type="ECO:0000313" key="5">
    <source>
        <dbReference type="Proteomes" id="UP000326950"/>
    </source>
</evidence>
<name>A0A5N6VA89_ASPTM</name>
<accession>A0A5N6VA89</accession>
<dbReference type="PANTHER" id="PTHR33365:SF12">
    <property type="entry name" value="TAT PATHWAY SIGNAL SEQUENCE"/>
    <property type="match status" value="1"/>
</dbReference>
<dbReference type="OrthoDB" id="3687641at2759"/>
<dbReference type="PANTHER" id="PTHR33365">
    <property type="entry name" value="YALI0B05434P"/>
    <property type="match status" value="1"/>
</dbReference>
<dbReference type="AlphaFoldDB" id="A0A5N6VA89"/>
<evidence type="ECO:0000313" key="4">
    <source>
        <dbReference type="EMBL" id="KAE8167789.1"/>
    </source>
</evidence>
<feature type="compositionally biased region" description="Basic and acidic residues" evidence="2">
    <location>
        <begin position="1"/>
        <end position="16"/>
    </location>
</feature>
<gene>
    <name evidence="4" type="ORF">BDV40DRAFT_295414</name>
</gene>
<protein>
    <recommendedName>
        <fullName evidence="6">Tat pathway signal sequence</fullName>
    </recommendedName>
</protein>
<feature type="region of interest" description="Disordered" evidence="2">
    <location>
        <begin position="1"/>
        <end position="29"/>
    </location>
</feature>
<dbReference type="EMBL" id="ML738588">
    <property type="protein sequence ID" value="KAE8167789.1"/>
    <property type="molecule type" value="Genomic_DNA"/>
</dbReference>
<evidence type="ECO:0000256" key="3">
    <source>
        <dbReference type="SAM" id="Phobius"/>
    </source>
</evidence>
<evidence type="ECO:0000256" key="1">
    <source>
        <dbReference type="ARBA" id="ARBA00035112"/>
    </source>
</evidence>
<feature type="transmembrane region" description="Helical" evidence="3">
    <location>
        <begin position="37"/>
        <end position="60"/>
    </location>
</feature>
<dbReference type="InterPro" id="IPR021765">
    <property type="entry name" value="UstYa-like"/>
</dbReference>
<sequence>MASLSDESRQDDEHEPFLLPGESTSTPHKKHRPFLKVIPLPIFIHGLIFTIWITATFFVLRMNVYAGDCRSTNAYSPAQDAIERELSFFSVEEKPGTTPGGSPYAGPPRPELDEAWSHLLQYSNIRLTLNEMNQIDPGRKDDAIELPDGGYFATLQVWHELHCVLTGVLPTTMKKHLHRFVYAEVYFSELSQAQRADRQIHLEHCLDTLRQGIMCRADISPITMRWGHKQAMPLGNFSSPHTCVDWNLIAEWSKSRSISGIFEPGYLQHPVYGTVYTKENLEIGQTTGTVHDH</sequence>
<proteinExistence type="inferred from homology"/>
<keyword evidence="3" id="KW-0812">Transmembrane</keyword>
<keyword evidence="5" id="KW-1185">Reference proteome</keyword>
<comment type="similarity">
    <text evidence="1">Belongs to the ustYa family.</text>
</comment>
<organism evidence="4 5">
    <name type="scientific">Aspergillus tamarii</name>
    <dbReference type="NCBI Taxonomy" id="41984"/>
    <lineage>
        <taxon>Eukaryota</taxon>
        <taxon>Fungi</taxon>
        <taxon>Dikarya</taxon>
        <taxon>Ascomycota</taxon>
        <taxon>Pezizomycotina</taxon>
        <taxon>Eurotiomycetes</taxon>
        <taxon>Eurotiomycetidae</taxon>
        <taxon>Eurotiales</taxon>
        <taxon>Aspergillaceae</taxon>
        <taxon>Aspergillus</taxon>
        <taxon>Aspergillus subgen. Circumdati</taxon>
    </lineage>
</organism>
<dbReference type="Proteomes" id="UP000326950">
    <property type="component" value="Unassembled WGS sequence"/>
</dbReference>
<dbReference type="GO" id="GO:0043386">
    <property type="term" value="P:mycotoxin biosynthetic process"/>
    <property type="evidence" value="ECO:0007669"/>
    <property type="project" value="InterPro"/>
</dbReference>
<evidence type="ECO:0000256" key="2">
    <source>
        <dbReference type="SAM" id="MobiDB-lite"/>
    </source>
</evidence>
<keyword evidence="3" id="KW-0472">Membrane</keyword>
<dbReference type="Pfam" id="PF11807">
    <property type="entry name" value="UstYa"/>
    <property type="match status" value="1"/>
</dbReference>
<keyword evidence="3" id="KW-1133">Transmembrane helix</keyword>
<reference evidence="4 5" key="1">
    <citation type="submission" date="2019-04" db="EMBL/GenBank/DDBJ databases">
        <title>Friends and foes A comparative genomics study of 23 Aspergillus species from section Flavi.</title>
        <authorList>
            <consortium name="DOE Joint Genome Institute"/>
            <person name="Kjaerbolling I."/>
            <person name="Vesth T."/>
            <person name="Frisvad J.C."/>
            <person name="Nybo J.L."/>
            <person name="Theobald S."/>
            <person name="Kildgaard S."/>
            <person name="Isbrandt T."/>
            <person name="Kuo A."/>
            <person name="Sato A."/>
            <person name="Lyhne E.K."/>
            <person name="Kogle M.E."/>
            <person name="Wiebenga A."/>
            <person name="Kun R.S."/>
            <person name="Lubbers R.J."/>
            <person name="Makela M.R."/>
            <person name="Barry K."/>
            <person name="Chovatia M."/>
            <person name="Clum A."/>
            <person name="Daum C."/>
            <person name="Haridas S."/>
            <person name="He G."/>
            <person name="LaButti K."/>
            <person name="Lipzen A."/>
            <person name="Mondo S."/>
            <person name="Riley R."/>
            <person name="Salamov A."/>
            <person name="Simmons B.A."/>
            <person name="Magnuson J.K."/>
            <person name="Henrissat B."/>
            <person name="Mortensen U.H."/>
            <person name="Larsen T.O."/>
            <person name="Devries R.P."/>
            <person name="Grigoriev I.V."/>
            <person name="Machida M."/>
            <person name="Baker S.E."/>
            <person name="Andersen M.R."/>
        </authorList>
    </citation>
    <scope>NUCLEOTIDE SEQUENCE [LARGE SCALE GENOMIC DNA]</scope>
    <source>
        <strain evidence="4 5">CBS 117626</strain>
    </source>
</reference>
<evidence type="ECO:0008006" key="6">
    <source>
        <dbReference type="Google" id="ProtNLM"/>
    </source>
</evidence>